<proteinExistence type="predicted"/>
<dbReference type="EMBL" id="JANQDX010000012">
    <property type="protein sequence ID" value="KAL0914553.1"/>
    <property type="molecule type" value="Genomic_DNA"/>
</dbReference>
<feature type="region of interest" description="Disordered" evidence="1">
    <location>
        <begin position="16"/>
        <end position="39"/>
    </location>
</feature>
<reference evidence="2 3" key="1">
    <citation type="journal article" date="2024" name="Plant Biotechnol. J.">
        <title>Dendrobium thyrsiflorum genome and its molecular insights into genes involved in important horticultural traits.</title>
        <authorList>
            <person name="Chen B."/>
            <person name="Wang J.Y."/>
            <person name="Zheng P.J."/>
            <person name="Li K.L."/>
            <person name="Liang Y.M."/>
            <person name="Chen X.F."/>
            <person name="Zhang C."/>
            <person name="Zhao X."/>
            <person name="He X."/>
            <person name="Zhang G.Q."/>
            <person name="Liu Z.J."/>
            <person name="Xu Q."/>
        </authorList>
    </citation>
    <scope>NUCLEOTIDE SEQUENCE [LARGE SCALE GENOMIC DNA]</scope>
    <source>
        <strain evidence="2">GZMU011</strain>
    </source>
</reference>
<evidence type="ECO:0000313" key="2">
    <source>
        <dbReference type="EMBL" id="KAL0914553.1"/>
    </source>
</evidence>
<dbReference type="Proteomes" id="UP001552299">
    <property type="component" value="Unassembled WGS sequence"/>
</dbReference>
<gene>
    <name evidence="2" type="ORF">M5K25_014910</name>
</gene>
<feature type="region of interest" description="Disordered" evidence="1">
    <location>
        <begin position="185"/>
        <end position="207"/>
    </location>
</feature>
<feature type="compositionally biased region" description="Basic residues" evidence="1">
    <location>
        <begin position="25"/>
        <end position="39"/>
    </location>
</feature>
<sequence length="207" mass="23136">MTGGNGGCPNRTHCPTPGSCCRSTSSRKRHRQLKSRGARVRTRSFSQFLIFSSVHDSSSFSSRMPQREAEYAEEAVTKANSKPPFIFINSEDMPTSSAWRCIDLFSSRCGLSELNPPRRSISGHERQSCRMIDRVTSWVGNGVATVFFASLERCSCINIMTDDDYDDPTDLPLIDEKGNGHGGMACRARRKRMSKSDDRHHGELYGC</sequence>
<evidence type="ECO:0000313" key="3">
    <source>
        <dbReference type="Proteomes" id="UP001552299"/>
    </source>
</evidence>
<dbReference type="PANTHER" id="PTHR34061">
    <property type="entry name" value="PROTEIN, PUTATIVE-RELATED"/>
    <property type="match status" value="1"/>
</dbReference>
<evidence type="ECO:0000256" key="1">
    <source>
        <dbReference type="SAM" id="MobiDB-lite"/>
    </source>
</evidence>
<dbReference type="AlphaFoldDB" id="A0ABD0UNY5"/>
<name>A0ABD0UNY5_DENTH</name>
<dbReference type="PANTHER" id="PTHR34061:SF17">
    <property type="entry name" value="EXPRESSED PROTEIN"/>
    <property type="match status" value="1"/>
</dbReference>
<comment type="caution">
    <text evidence="2">The sequence shown here is derived from an EMBL/GenBank/DDBJ whole genome shotgun (WGS) entry which is preliminary data.</text>
</comment>
<feature type="compositionally biased region" description="Basic and acidic residues" evidence="1">
    <location>
        <begin position="194"/>
        <end position="207"/>
    </location>
</feature>
<accession>A0ABD0UNY5</accession>
<organism evidence="2 3">
    <name type="scientific">Dendrobium thyrsiflorum</name>
    <name type="common">Pinecone-like raceme dendrobium</name>
    <name type="synonym">Orchid</name>
    <dbReference type="NCBI Taxonomy" id="117978"/>
    <lineage>
        <taxon>Eukaryota</taxon>
        <taxon>Viridiplantae</taxon>
        <taxon>Streptophyta</taxon>
        <taxon>Embryophyta</taxon>
        <taxon>Tracheophyta</taxon>
        <taxon>Spermatophyta</taxon>
        <taxon>Magnoliopsida</taxon>
        <taxon>Liliopsida</taxon>
        <taxon>Asparagales</taxon>
        <taxon>Orchidaceae</taxon>
        <taxon>Epidendroideae</taxon>
        <taxon>Malaxideae</taxon>
        <taxon>Dendrobiinae</taxon>
        <taxon>Dendrobium</taxon>
    </lineage>
</organism>
<keyword evidence="3" id="KW-1185">Reference proteome</keyword>
<protein>
    <submittedName>
        <fullName evidence="2">Uncharacterized protein</fullName>
    </submittedName>
</protein>